<dbReference type="GO" id="GO:0032259">
    <property type="term" value="P:methylation"/>
    <property type="evidence" value="ECO:0007669"/>
    <property type="project" value="UniProtKB-KW"/>
</dbReference>
<dbReference type="PANTHER" id="PTHR43619">
    <property type="entry name" value="S-ADENOSYL-L-METHIONINE-DEPENDENT METHYLTRANSFERASE YKTD-RELATED"/>
    <property type="match status" value="1"/>
</dbReference>
<feature type="region of interest" description="Disordered" evidence="5">
    <location>
        <begin position="1"/>
        <end position="32"/>
    </location>
</feature>
<evidence type="ECO:0000256" key="2">
    <source>
        <dbReference type="ARBA" id="ARBA00022603"/>
    </source>
</evidence>
<dbReference type="PANTHER" id="PTHR43619:SF2">
    <property type="entry name" value="S-ADENOSYL-L-METHIONINE-DEPENDENT METHYLTRANSFERASES SUPERFAMILY PROTEIN"/>
    <property type="match status" value="1"/>
</dbReference>
<dbReference type="SUPFAM" id="SSF53335">
    <property type="entry name" value="S-adenosyl-L-methionine-dependent methyltransferases"/>
    <property type="match status" value="1"/>
</dbReference>
<organism evidence="6 7">
    <name type="scientific">Variovorax paradoxus</name>
    <dbReference type="NCBI Taxonomy" id="34073"/>
    <lineage>
        <taxon>Bacteria</taxon>
        <taxon>Pseudomonadati</taxon>
        <taxon>Pseudomonadota</taxon>
        <taxon>Betaproteobacteria</taxon>
        <taxon>Burkholderiales</taxon>
        <taxon>Comamonadaceae</taxon>
        <taxon>Variovorax</taxon>
    </lineage>
</organism>
<evidence type="ECO:0000313" key="6">
    <source>
        <dbReference type="EMBL" id="QFZ81345.1"/>
    </source>
</evidence>
<dbReference type="NCBIfam" id="TIGR00027">
    <property type="entry name" value="mthyl_TIGR00027"/>
    <property type="match status" value="1"/>
</dbReference>
<evidence type="ECO:0000256" key="5">
    <source>
        <dbReference type="SAM" id="MobiDB-lite"/>
    </source>
</evidence>
<evidence type="ECO:0000256" key="3">
    <source>
        <dbReference type="ARBA" id="ARBA00022679"/>
    </source>
</evidence>
<comment type="similarity">
    <text evidence="1 4">Belongs to the UPF0677 family.</text>
</comment>
<dbReference type="InterPro" id="IPR007213">
    <property type="entry name" value="Ppm1/Ppm2/Tcmp"/>
</dbReference>
<keyword evidence="4" id="KW-0949">S-adenosyl-L-methionine</keyword>
<feature type="compositionally biased region" description="Polar residues" evidence="5">
    <location>
        <begin position="23"/>
        <end position="32"/>
    </location>
</feature>
<comment type="function">
    <text evidence="4">Exhibits S-adenosyl-L-methionine-dependent methyltransferase activity.</text>
</comment>
<evidence type="ECO:0000256" key="4">
    <source>
        <dbReference type="RuleBase" id="RU362030"/>
    </source>
</evidence>
<name>A0A5Q0LYI5_VARPD</name>
<dbReference type="GO" id="GO:0008168">
    <property type="term" value="F:methyltransferase activity"/>
    <property type="evidence" value="ECO:0007669"/>
    <property type="project" value="UniProtKB-UniRule"/>
</dbReference>
<dbReference type="InterPro" id="IPR029063">
    <property type="entry name" value="SAM-dependent_MTases_sf"/>
</dbReference>
<dbReference type="Pfam" id="PF04072">
    <property type="entry name" value="LCM"/>
    <property type="match status" value="1"/>
</dbReference>
<evidence type="ECO:0000256" key="1">
    <source>
        <dbReference type="ARBA" id="ARBA00008138"/>
    </source>
</evidence>
<dbReference type="AlphaFoldDB" id="A0A5Q0LYI5"/>
<dbReference type="Gene3D" id="3.40.50.150">
    <property type="entry name" value="Vaccinia Virus protein VP39"/>
    <property type="match status" value="1"/>
</dbReference>
<proteinExistence type="inferred from homology"/>
<gene>
    <name evidence="6" type="ORF">GFK26_00410</name>
</gene>
<sequence length="330" mass="35105">MHCTDASRGQKLRALAPSHHRSPSLNPSSQASRTALATALMRSIHSRSAPAPLLDDTWGERLVPDAVRTAFRERALVRRDASATGTLEAALDDAMRANAAYPDVILRSRYTEDALQDAVARGITQYVLIGAGFDSFVCRVPDWAQGLDIYEVDHPATQPLKRQRLAACGVPPSASVHFVEADLSAESLGAALARSPFNTTQPAFFSWLGVTVYLTREANLAALRDIATCAAHGSELVFTYIDEAALHAGPEAFQKLRSDVAAVGEEFLSGFDPKTLGPLLRGTGLELLEDIDGHAALARYDPAGRNGLQPAGAAHIAHARVLSAAPSPAA</sequence>
<evidence type="ECO:0000313" key="7">
    <source>
        <dbReference type="Proteomes" id="UP000326780"/>
    </source>
</evidence>
<dbReference type="EMBL" id="CP045644">
    <property type="protein sequence ID" value="QFZ81345.1"/>
    <property type="molecule type" value="Genomic_DNA"/>
</dbReference>
<keyword evidence="3 6" id="KW-0808">Transferase</keyword>
<accession>A0A5Q0LYI5</accession>
<dbReference type="Proteomes" id="UP000326780">
    <property type="component" value="Chromosome"/>
</dbReference>
<dbReference type="EC" id="2.1.1.-" evidence="4"/>
<dbReference type="InterPro" id="IPR011610">
    <property type="entry name" value="SAM_mthyl_Trfase_ML2640-like"/>
</dbReference>
<keyword evidence="2 4" id="KW-0489">Methyltransferase</keyword>
<reference evidence="6 7" key="1">
    <citation type="submission" date="2019-10" db="EMBL/GenBank/DDBJ databases">
        <title>Complete genome sequence of Variovorax paradoxus 5C-2.</title>
        <authorList>
            <person name="Gogoleva N.E."/>
            <person name="Balkin A.S."/>
        </authorList>
    </citation>
    <scope>NUCLEOTIDE SEQUENCE [LARGE SCALE GENOMIC DNA]</scope>
    <source>
        <strain evidence="6 7">5C-2</strain>
    </source>
</reference>
<protein>
    <recommendedName>
        <fullName evidence="4">S-adenosyl-L-methionine-dependent methyltransferase</fullName>
        <ecNumber evidence="4">2.1.1.-</ecNumber>
    </recommendedName>
</protein>